<protein>
    <submittedName>
        <fullName evidence="1">Uncharacterized protein</fullName>
    </submittedName>
</protein>
<evidence type="ECO:0000313" key="2">
    <source>
        <dbReference type="Proteomes" id="UP000828941"/>
    </source>
</evidence>
<reference evidence="1 2" key="1">
    <citation type="journal article" date="2022" name="DNA Res.">
        <title>Chromosomal-level genome assembly of the orchid tree Bauhinia variegata (Leguminosae; Cercidoideae) supports the allotetraploid origin hypothesis of Bauhinia.</title>
        <authorList>
            <person name="Zhong Y."/>
            <person name="Chen Y."/>
            <person name="Zheng D."/>
            <person name="Pang J."/>
            <person name="Liu Y."/>
            <person name="Luo S."/>
            <person name="Meng S."/>
            <person name="Qian L."/>
            <person name="Wei D."/>
            <person name="Dai S."/>
            <person name="Zhou R."/>
        </authorList>
    </citation>
    <scope>NUCLEOTIDE SEQUENCE [LARGE SCALE GENOMIC DNA]</scope>
    <source>
        <strain evidence="1">BV-YZ2020</strain>
    </source>
</reference>
<keyword evidence="2" id="KW-1185">Reference proteome</keyword>
<gene>
    <name evidence="1" type="ORF">L6164_027317</name>
</gene>
<dbReference type="EMBL" id="CM039436">
    <property type="protein sequence ID" value="KAI4314404.1"/>
    <property type="molecule type" value="Genomic_DNA"/>
</dbReference>
<name>A0ACB9LU92_BAUVA</name>
<comment type="caution">
    <text evidence="1">The sequence shown here is derived from an EMBL/GenBank/DDBJ whole genome shotgun (WGS) entry which is preliminary data.</text>
</comment>
<dbReference type="Proteomes" id="UP000828941">
    <property type="component" value="Chromosome 11"/>
</dbReference>
<evidence type="ECO:0000313" key="1">
    <source>
        <dbReference type="EMBL" id="KAI4314404.1"/>
    </source>
</evidence>
<sequence length="259" mass="29517">MLCPVPYMVSQAPAQPVHICTWHINSASFVSDSLSVCTNYNMNKQGRSTKTEISDFSEQFSDFDCDSASWLSSTKHSQKEKAIENLRRDHKVKKNNILEASVSAEELKIRGEMEKEIEKDLEEEIREGIYHLALRLHRLYQHQKERNVKEASESGYLQDNRSKSISEVTISIRMEEGTKIEIKQAKKEADERVHPRSSRSENVKDVPAFNAKKFDWAKTLRAGSGPAAVDRANYSSKQLFNGKGNATVEKKLLQLGWKV</sequence>
<proteinExistence type="predicted"/>
<accession>A0ACB9LU92</accession>
<organism evidence="1 2">
    <name type="scientific">Bauhinia variegata</name>
    <name type="common">Purple orchid tree</name>
    <name type="synonym">Phanera variegata</name>
    <dbReference type="NCBI Taxonomy" id="167791"/>
    <lineage>
        <taxon>Eukaryota</taxon>
        <taxon>Viridiplantae</taxon>
        <taxon>Streptophyta</taxon>
        <taxon>Embryophyta</taxon>
        <taxon>Tracheophyta</taxon>
        <taxon>Spermatophyta</taxon>
        <taxon>Magnoliopsida</taxon>
        <taxon>eudicotyledons</taxon>
        <taxon>Gunneridae</taxon>
        <taxon>Pentapetalae</taxon>
        <taxon>rosids</taxon>
        <taxon>fabids</taxon>
        <taxon>Fabales</taxon>
        <taxon>Fabaceae</taxon>
        <taxon>Cercidoideae</taxon>
        <taxon>Cercideae</taxon>
        <taxon>Bauhiniinae</taxon>
        <taxon>Bauhinia</taxon>
    </lineage>
</organism>